<name>A0A285HHF2_9FIRM</name>
<keyword evidence="2" id="KW-0676">Redox-active center</keyword>
<dbReference type="SUPFAM" id="SSF52833">
    <property type="entry name" value="Thioredoxin-like"/>
    <property type="match status" value="1"/>
</dbReference>
<feature type="domain" description="Thioredoxin-like fold" evidence="3">
    <location>
        <begin position="1"/>
        <end position="75"/>
    </location>
</feature>
<evidence type="ECO:0000313" key="5">
    <source>
        <dbReference type="Proteomes" id="UP000219573"/>
    </source>
</evidence>
<reference evidence="5" key="1">
    <citation type="submission" date="2017-09" db="EMBL/GenBank/DDBJ databases">
        <authorList>
            <person name="Varghese N."/>
            <person name="Submissions S."/>
        </authorList>
    </citation>
    <scope>NUCLEOTIDE SEQUENCE [LARGE SCALE GENOMIC DNA]</scope>
    <source>
        <strain evidence="5">MSL47</strain>
    </source>
</reference>
<dbReference type="RefSeq" id="WP_097018498.1">
    <property type="nucleotide sequence ID" value="NZ_OBDZ01000019.1"/>
</dbReference>
<feature type="active site" description="Nucleophile" evidence="1">
    <location>
        <position position="10"/>
    </location>
</feature>
<feature type="active site" description="Nucleophile" evidence="1">
    <location>
        <position position="13"/>
    </location>
</feature>
<dbReference type="OrthoDB" id="9800630at2"/>
<gene>
    <name evidence="4" type="ORF">SAMN06265827_11942</name>
</gene>
<accession>A0A285HHF2</accession>
<dbReference type="InterPro" id="IPR036249">
    <property type="entry name" value="Thioredoxin-like_sf"/>
</dbReference>
<dbReference type="NCBIfam" id="TIGR00412">
    <property type="entry name" value="redox_disulf_2"/>
    <property type="match status" value="1"/>
</dbReference>
<sequence length="76" mass="8333">MKIEILGTGCGKCSKATKLIEEIIKEIGVEAEVKHITDLAEIVSRGVMKTPAVFVNGEKKCDGKVPSKTEIRAWFE</sequence>
<keyword evidence="5" id="KW-1185">Reference proteome</keyword>
<protein>
    <submittedName>
        <fullName evidence="4">Small redox-active disulfide protein 2</fullName>
    </submittedName>
</protein>
<evidence type="ECO:0000259" key="3">
    <source>
        <dbReference type="Pfam" id="PF13192"/>
    </source>
</evidence>
<dbReference type="InterPro" id="IPR012336">
    <property type="entry name" value="Thioredoxin-like_fold"/>
</dbReference>
<dbReference type="PIRSF" id="PIRSF037031">
    <property type="entry name" value="Redox_disulphide_2"/>
    <property type="match status" value="1"/>
</dbReference>
<evidence type="ECO:0000256" key="1">
    <source>
        <dbReference type="PIRSR" id="PIRSR037031-50"/>
    </source>
</evidence>
<dbReference type="PANTHER" id="PTHR36450">
    <property type="entry name" value="THIOREDOXIN"/>
    <property type="match status" value="1"/>
</dbReference>
<dbReference type="EMBL" id="OBDZ01000019">
    <property type="protein sequence ID" value="SNY35145.1"/>
    <property type="molecule type" value="Genomic_DNA"/>
</dbReference>
<proteinExistence type="predicted"/>
<dbReference type="InterPro" id="IPR005243">
    <property type="entry name" value="THIRX-like_proc"/>
</dbReference>
<keyword evidence="2" id="KW-1015">Disulfide bond</keyword>
<evidence type="ECO:0000313" key="4">
    <source>
        <dbReference type="EMBL" id="SNY35145.1"/>
    </source>
</evidence>
<dbReference type="AlphaFoldDB" id="A0A285HHF2"/>
<organism evidence="4 5">
    <name type="scientific">Orenia metallireducens</name>
    <dbReference type="NCBI Taxonomy" id="1413210"/>
    <lineage>
        <taxon>Bacteria</taxon>
        <taxon>Bacillati</taxon>
        <taxon>Bacillota</taxon>
        <taxon>Clostridia</taxon>
        <taxon>Halanaerobiales</taxon>
        <taxon>Halobacteroidaceae</taxon>
        <taxon>Orenia</taxon>
    </lineage>
</organism>
<dbReference type="Gene3D" id="3.40.30.10">
    <property type="entry name" value="Glutaredoxin"/>
    <property type="match status" value="1"/>
</dbReference>
<dbReference type="Proteomes" id="UP000219573">
    <property type="component" value="Unassembled WGS sequence"/>
</dbReference>
<feature type="disulfide bond" description="Redox-active" evidence="2">
    <location>
        <begin position="10"/>
        <end position="13"/>
    </location>
</feature>
<dbReference type="Pfam" id="PF13192">
    <property type="entry name" value="Thioredoxin_3"/>
    <property type="match status" value="1"/>
</dbReference>
<dbReference type="PANTHER" id="PTHR36450:SF1">
    <property type="entry name" value="THIOREDOXIN"/>
    <property type="match status" value="1"/>
</dbReference>
<evidence type="ECO:0000256" key="2">
    <source>
        <dbReference type="PIRSR" id="PIRSR037031-51"/>
    </source>
</evidence>